<evidence type="ECO:0000256" key="3">
    <source>
        <dbReference type="ARBA" id="ARBA00022801"/>
    </source>
</evidence>
<dbReference type="PANTHER" id="PTHR32060:SF30">
    <property type="entry name" value="CARBOXY-TERMINAL PROCESSING PROTEASE CTPA"/>
    <property type="match status" value="1"/>
</dbReference>
<evidence type="ECO:0000313" key="8">
    <source>
        <dbReference type="EMBL" id="PWH84638.1"/>
    </source>
</evidence>
<gene>
    <name evidence="8" type="ORF">DIT68_13005</name>
</gene>
<keyword evidence="6" id="KW-0812">Transmembrane</keyword>
<dbReference type="SUPFAM" id="SSF50156">
    <property type="entry name" value="PDZ domain-like"/>
    <property type="match status" value="1"/>
</dbReference>
<reference evidence="8 9" key="2">
    <citation type="submission" date="2018-05" db="EMBL/GenBank/DDBJ databases">
        <authorList>
            <person name="Lanie J.A."/>
            <person name="Ng W.-L."/>
            <person name="Kazmierczak K.M."/>
            <person name="Andrzejewski T.M."/>
            <person name="Davidsen T.M."/>
            <person name="Wayne K.J."/>
            <person name="Tettelin H."/>
            <person name="Glass J.I."/>
            <person name="Rusch D."/>
            <person name="Podicherti R."/>
            <person name="Tsui H.-C.T."/>
            <person name="Winkler M.E."/>
        </authorList>
    </citation>
    <scope>NUCLEOTIDE SEQUENCE [LARGE SCALE GENOMIC DNA]</scope>
    <source>
        <strain evidence="8 9">C305</strain>
    </source>
</reference>
<keyword evidence="2 5" id="KW-0645">Protease</keyword>
<comment type="similarity">
    <text evidence="1 5">Belongs to the peptidase S41A family.</text>
</comment>
<evidence type="ECO:0000256" key="2">
    <source>
        <dbReference type="ARBA" id="ARBA00022670"/>
    </source>
</evidence>
<keyword evidence="9" id="KW-1185">Reference proteome</keyword>
<dbReference type="EMBL" id="QFRJ01000012">
    <property type="protein sequence ID" value="PWH84638.1"/>
    <property type="molecule type" value="Genomic_DNA"/>
</dbReference>
<feature type="domain" description="PDZ" evidence="7">
    <location>
        <begin position="91"/>
        <end position="161"/>
    </location>
</feature>
<evidence type="ECO:0000259" key="7">
    <source>
        <dbReference type="PROSITE" id="PS50106"/>
    </source>
</evidence>
<dbReference type="GO" id="GO:0030288">
    <property type="term" value="C:outer membrane-bounded periplasmic space"/>
    <property type="evidence" value="ECO:0007669"/>
    <property type="project" value="TreeGrafter"/>
</dbReference>
<keyword evidence="6" id="KW-0472">Membrane</keyword>
<evidence type="ECO:0000256" key="4">
    <source>
        <dbReference type="ARBA" id="ARBA00022825"/>
    </source>
</evidence>
<dbReference type="Proteomes" id="UP000245370">
    <property type="component" value="Unassembled WGS sequence"/>
</dbReference>
<dbReference type="SUPFAM" id="SSF52096">
    <property type="entry name" value="ClpP/crotonase"/>
    <property type="match status" value="1"/>
</dbReference>
<dbReference type="NCBIfam" id="TIGR00225">
    <property type="entry name" value="prc"/>
    <property type="match status" value="1"/>
</dbReference>
<dbReference type="InterPro" id="IPR004447">
    <property type="entry name" value="Peptidase_S41A"/>
</dbReference>
<dbReference type="GO" id="GO:0006508">
    <property type="term" value="P:proteolysis"/>
    <property type="evidence" value="ECO:0007669"/>
    <property type="project" value="UniProtKB-KW"/>
</dbReference>
<dbReference type="OrthoDB" id="9812068at2"/>
<dbReference type="CDD" id="cd07560">
    <property type="entry name" value="Peptidase_S41_CPP"/>
    <property type="match status" value="1"/>
</dbReference>
<reference evidence="8 9" key="1">
    <citation type="submission" date="2018-05" db="EMBL/GenBank/DDBJ databases">
        <title>Brumimicrobium oceani sp. nov., isolated from coastal sediment.</title>
        <authorList>
            <person name="Kou Y."/>
        </authorList>
    </citation>
    <scope>NUCLEOTIDE SEQUENCE [LARGE SCALE GENOMIC DNA]</scope>
    <source>
        <strain evidence="8 9">C305</strain>
    </source>
</reference>
<dbReference type="GO" id="GO:0008236">
    <property type="term" value="F:serine-type peptidase activity"/>
    <property type="evidence" value="ECO:0007669"/>
    <property type="project" value="UniProtKB-KW"/>
</dbReference>
<dbReference type="PROSITE" id="PS50106">
    <property type="entry name" value="PDZ"/>
    <property type="match status" value="1"/>
</dbReference>
<dbReference type="InterPro" id="IPR036034">
    <property type="entry name" value="PDZ_sf"/>
</dbReference>
<evidence type="ECO:0000256" key="1">
    <source>
        <dbReference type="ARBA" id="ARBA00009179"/>
    </source>
</evidence>
<dbReference type="AlphaFoldDB" id="A0A2U2XA26"/>
<dbReference type="GO" id="GO:0007165">
    <property type="term" value="P:signal transduction"/>
    <property type="evidence" value="ECO:0007669"/>
    <property type="project" value="TreeGrafter"/>
</dbReference>
<dbReference type="InterPro" id="IPR001478">
    <property type="entry name" value="PDZ"/>
</dbReference>
<dbReference type="GO" id="GO:0004175">
    <property type="term" value="F:endopeptidase activity"/>
    <property type="evidence" value="ECO:0007669"/>
    <property type="project" value="TreeGrafter"/>
</dbReference>
<proteinExistence type="inferred from homology"/>
<organism evidence="8 9">
    <name type="scientific">Brumimicrobium oceani</name>
    <dbReference type="NCBI Taxonomy" id="2100725"/>
    <lineage>
        <taxon>Bacteria</taxon>
        <taxon>Pseudomonadati</taxon>
        <taxon>Bacteroidota</taxon>
        <taxon>Flavobacteriia</taxon>
        <taxon>Flavobacteriales</taxon>
        <taxon>Crocinitomicaceae</taxon>
        <taxon>Brumimicrobium</taxon>
    </lineage>
</organism>
<dbReference type="InterPro" id="IPR005151">
    <property type="entry name" value="Tail-specific_protease"/>
</dbReference>
<keyword evidence="6" id="KW-1133">Transmembrane helix</keyword>
<dbReference type="Pfam" id="PF13180">
    <property type="entry name" value="PDZ_2"/>
    <property type="match status" value="1"/>
</dbReference>
<evidence type="ECO:0000313" key="9">
    <source>
        <dbReference type="Proteomes" id="UP000245370"/>
    </source>
</evidence>
<protein>
    <submittedName>
        <fullName evidence="8">Peptidase S41</fullName>
    </submittedName>
</protein>
<dbReference type="Pfam" id="PF03572">
    <property type="entry name" value="Peptidase_S41"/>
    <property type="match status" value="1"/>
</dbReference>
<dbReference type="Gene3D" id="3.90.226.10">
    <property type="entry name" value="2-enoyl-CoA Hydratase, Chain A, domain 1"/>
    <property type="match status" value="1"/>
</dbReference>
<dbReference type="PANTHER" id="PTHR32060">
    <property type="entry name" value="TAIL-SPECIFIC PROTEASE"/>
    <property type="match status" value="1"/>
</dbReference>
<comment type="caution">
    <text evidence="8">The sequence shown here is derived from an EMBL/GenBank/DDBJ whole genome shotgun (WGS) entry which is preliminary data.</text>
</comment>
<dbReference type="RefSeq" id="WP_109360250.1">
    <property type="nucleotide sequence ID" value="NZ_QFRJ01000012.1"/>
</dbReference>
<accession>A0A2U2XA26</accession>
<dbReference type="Gene3D" id="2.30.42.10">
    <property type="match status" value="1"/>
</dbReference>
<feature type="transmembrane region" description="Helical" evidence="6">
    <location>
        <begin position="7"/>
        <end position="27"/>
    </location>
</feature>
<keyword evidence="4 5" id="KW-0720">Serine protease</keyword>
<keyword evidence="3 5" id="KW-0378">Hydrolase</keyword>
<dbReference type="InterPro" id="IPR029045">
    <property type="entry name" value="ClpP/crotonase-like_dom_sf"/>
</dbReference>
<name>A0A2U2XA26_9FLAO</name>
<dbReference type="SMART" id="SM00245">
    <property type="entry name" value="TSPc"/>
    <property type="match status" value="1"/>
</dbReference>
<dbReference type="SMART" id="SM00228">
    <property type="entry name" value="PDZ"/>
    <property type="match status" value="1"/>
</dbReference>
<evidence type="ECO:0000256" key="6">
    <source>
        <dbReference type="SAM" id="Phobius"/>
    </source>
</evidence>
<dbReference type="CDD" id="cd06782">
    <property type="entry name" value="cpPDZ_CPP-like"/>
    <property type="match status" value="1"/>
</dbReference>
<sequence length="529" mass="59262">MNSSNKALYPLIGSLLVVAGIFLGIFLGNGKSYNTSSAIEGKYEQKLADIIQVLDREYVDTIDKKILFEKTIADLLHGLDPHSNYIAAEDLAAMSESIQGKFGGVGIRFTIYDDTLSVVNVIGQSPAFRAGIQKFDQIINVDGEDIANVGLSNEHVRELLKGEEGTPVTITILRKGEKLEKKVIRGAVPIESISASYMLTDEIGYIRLGQFSMQSANEFYEAAIDLKRQGLRKLVFDLRYNGGGVLGSAVSILDAILEKGTPIVSTKGKNSPERVLYSESQPFLGHVDMAVLINSSSASASEIVAGAIQDNDRGIVIGRRSFGKGLVQQDIQLKDGSNLRLTVSRYYTPTGRSIQKPYNEDYEHYMMDELNRYENGELYELDSSLLVDSLKYTTPKGKVVYGGGGIMPDIFVPLDTSGSSTYYRRLQYANVFNEYSYQFARFHDMSKYRNVQAFDREFKVTEKVLSDFRKYAESKHDITFNEKEYQQSLERIRTSIKAEIARQRWLELGAYYIFNKTDNEINVAIKALQ</sequence>
<dbReference type="Gene3D" id="3.30.750.44">
    <property type="match status" value="1"/>
</dbReference>
<evidence type="ECO:0000256" key="5">
    <source>
        <dbReference type="RuleBase" id="RU004404"/>
    </source>
</evidence>